<keyword evidence="2 3" id="KW-0378">Hydrolase</keyword>
<feature type="binding site" evidence="2">
    <location>
        <position position="134"/>
    </location>
    <ligand>
        <name>Fe cation</name>
        <dbReference type="ChEBI" id="CHEBI:24875"/>
    </ligand>
</feature>
<evidence type="ECO:0000256" key="2">
    <source>
        <dbReference type="HAMAP-Rule" id="MF_00163"/>
    </source>
</evidence>
<dbReference type="GO" id="GO:0046872">
    <property type="term" value="F:metal ion binding"/>
    <property type="evidence" value="ECO:0007669"/>
    <property type="project" value="UniProtKB-KW"/>
</dbReference>
<comment type="caution">
    <text evidence="3">The sequence shown here is derived from an EMBL/GenBank/DDBJ whole genome shotgun (WGS) entry which is preliminary data.</text>
</comment>
<dbReference type="EC" id="3.5.1.88" evidence="2"/>
<keyword evidence="4" id="KW-1185">Reference proteome</keyword>
<comment type="catalytic activity">
    <reaction evidence="2">
        <text>N-terminal N-formyl-L-methionyl-[peptide] + H2O = N-terminal L-methionyl-[peptide] + formate</text>
        <dbReference type="Rhea" id="RHEA:24420"/>
        <dbReference type="Rhea" id="RHEA-COMP:10639"/>
        <dbReference type="Rhea" id="RHEA-COMP:10640"/>
        <dbReference type="ChEBI" id="CHEBI:15377"/>
        <dbReference type="ChEBI" id="CHEBI:15740"/>
        <dbReference type="ChEBI" id="CHEBI:49298"/>
        <dbReference type="ChEBI" id="CHEBI:64731"/>
        <dbReference type="EC" id="3.5.1.88"/>
    </reaction>
</comment>
<evidence type="ECO:0000256" key="1">
    <source>
        <dbReference type="ARBA" id="ARBA00010759"/>
    </source>
</evidence>
<dbReference type="EMBL" id="VINQ01000019">
    <property type="protein sequence ID" value="KAA0910078.1"/>
    <property type="molecule type" value="Genomic_DNA"/>
</dbReference>
<organism evidence="3 4">
    <name type="scientific">Aquicoccus porphyridii</name>
    <dbReference type="NCBI Taxonomy" id="1852029"/>
    <lineage>
        <taxon>Bacteria</taxon>
        <taxon>Pseudomonadati</taxon>
        <taxon>Pseudomonadota</taxon>
        <taxon>Alphaproteobacteria</taxon>
        <taxon>Rhodobacterales</taxon>
        <taxon>Paracoccaceae</taxon>
        <taxon>Aquicoccus</taxon>
    </lineage>
</organism>
<evidence type="ECO:0000313" key="3">
    <source>
        <dbReference type="EMBL" id="KAA0910078.1"/>
    </source>
</evidence>
<dbReference type="PRINTS" id="PR01576">
    <property type="entry name" value="PDEFORMYLASE"/>
</dbReference>
<protein>
    <recommendedName>
        <fullName evidence="2">Peptide deformylase</fullName>
        <shortName evidence="2">PDF</shortName>
        <ecNumber evidence="2">3.5.1.88</ecNumber>
    </recommendedName>
    <alternativeName>
        <fullName evidence="2">Polypeptide deformylase</fullName>
    </alternativeName>
</protein>
<dbReference type="HAMAP" id="MF_00163">
    <property type="entry name" value="Pep_deformylase"/>
    <property type="match status" value="1"/>
</dbReference>
<sequence length="165" mass="18570">MSVLPILTWPDKRLTQRCDHVGHEDLRPLIADMFDTMYAAKGRGLAAPQVGVMKRLFVFDTTWKEGDKAPMIMIDPVVIACERVPVVMEEMCLSIPGLAVPVERHKAVTMQWTDATGDIHMGDFDGAEARVIQHEFDHLNGLLHFDRIDPALRDALEKPWLAARA</sequence>
<dbReference type="AlphaFoldDB" id="A0A5A9YZ02"/>
<dbReference type="RefSeq" id="WP_111365884.1">
    <property type="nucleotide sequence ID" value="NZ_VINQ01000019.1"/>
</dbReference>
<dbReference type="NCBIfam" id="NF001159">
    <property type="entry name" value="PRK00150.1-3"/>
    <property type="match status" value="1"/>
</dbReference>
<reference evidence="3 4" key="1">
    <citation type="submission" date="2019-07" db="EMBL/GenBank/DDBJ databases">
        <title>Aquicoccus porphyridii gen. nov., sp. nov., isolated from a small marine red alga, Porphyridium marinum.</title>
        <authorList>
            <person name="Liu L."/>
        </authorList>
    </citation>
    <scope>NUCLEOTIDE SEQUENCE [LARGE SCALE GENOMIC DNA]</scope>
    <source>
        <strain evidence="3 4">L1 8-17</strain>
    </source>
</reference>
<dbReference type="PIRSF" id="PIRSF004749">
    <property type="entry name" value="Pep_def"/>
    <property type="match status" value="1"/>
</dbReference>
<comment type="cofactor">
    <cofactor evidence="2">
        <name>Fe(2+)</name>
        <dbReference type="ChEBI" id="CHEBI:29033"/>
    </cofactor>
    <text evidence="2">Binds 1 Fe(2+) ion.</text>
</comment>
<feature type="binding site" evidence="2">
    <location>
        <position position="92"/>
    </location>
    <ligand>
        <name>Fe cation</name>
        <dbReference type="ChEBI" id="CHEBI:24875"/>
    </ligand>
</feature>
<comment type="function">
    <text evidence="2">Removes the formyl group from the N-terminal Met of newly synthesized proteins. Requires at least a dipeptide for an efficient rate of reaction. N-terminal L-methionine is a prerequisite for activity but the enzyme has broad specificity at other positions.</text>
</comment>
<dbReference type="Gene3D" id="3.90.45.10">
    <property type="entry name" value="Peptide deformylase"/>
    <property type="match status" value="1"/>
</dbReference>
<accession>A0A5A9YZ02</accession>
<keyword evidence="2" id="KW-0408">Iron</keyword>
<name>A0A5A9YZ02_9RHOB</name>
<keyword evidence="2" id="KW-0479">Metal-binding</keyword>
<proteinExistence type="inferred from homology"/>
<comment type="similarity">
    <text evidence="1 2">Belongs to the polypeptide deformylase family.</text>
</comment>
<keyword evidence="2" id="KW-0648">Protein biosynthesis</keyword>
<dbReference type="PANTHER" id="PTHR10458:SF22">
    <property type="entry name" value="PEPTIDE DEFORMYLASE"/>
    <property type="match status" value="1"/>
</dbReference>
<feature type="binding site" evidence="2">
    <location>
        <position position="138"/>
    </location>
    <ligand>
        <name>Fe cation</name>
        <dbReference type="ChEBI" id="CHEBI:24875"/>
    </ligand>
</feature>
<dbReference type="SUPFAM" id="SSF56420">
    <property type="entry name" value="Peptide deformylase"/>
    <property type="match status" value="1"/>
</dbReference>
<feature type="active site" evidence="2">
    <location>
        <position position="135"/>
    </location>
</feature>
<dbReference type="PANTHER" id="PTHR10458">
    <property type="entry name" value="PEPTIDE DEFORMYLASE"/>
    <property type="match status" value="1"/>
</dbReference>
<dbReference type="GO" id="GO:0042586">
    <property type="term" value="F:peptide deformylase activity"/>
    <property type="evidence" value="ECO:0007669"/>
    <property type="project" value="UniProtKB-UniRule"/>
</dbReference>
<dbReference type="InterPro" id="IPR036821">
    <property type="entry name" value="Peptide_deformylase_sf"/>
</dbReference>
<dbReference type="Proteomes" id="UP000325291">
    <property type="component" value="Unassembled WGS sequence"/>
</dbReference>
<dbReference type="InterPro" id="IPR023635">
    <property type="entry name" value="Peptide_deformylase"/>
</dbReference>
<evidence type="ECO:0000313" key="4">
    <source>
        <dbReference type="Proteomes" id="UP000325291"/>
    </source>
</evidence>
<dbReference type="Pfam" id="PF01327">
    <property type="entry name" value="Pep_deformylase"/>
    <property type="match status" value="1"/>
</dbReference>
<dbReference type="GO" id="GO:0006412">
    <property type="term" value="P:translation"/>
    <property type="evidence" value="ECO:0007669"/>
    <property type="project" value="UniProtKB-UniRule"/>
</dbReference>
<gene>
    <name evidence="2 3" type="primary">def</name>
    <name evidence="3" type="ORF">FLO80_18355</name>
</gene>
<dbReference type="CDD" id="cd00487">
    <property type="entry name" value="Pep_deformylase"/>
    <property type="match status" value="1"/>
</dbReference>
<dbReference type="NCBIfam" id="TIGR00079">
    <property type="entry name" value="pept_deformyl"/>
    <property type="match status" value="1"/>
</dbReference>